<dbReference type="Gene3D" id="1.10.40.30">
    <property type="entry name" value="Fumarase/aspartase (C-terminal domain)"/>
    <property type="match status" value="1"/>
</dbReference>
<comment type="pathway">
    <text evidence="2 6">Amino-acid biosynthesis; L-arginine biosynthesis; L-arginine from L-ornithine and carbamoyl phosphate: step 3/3.</text>
</comment>
<dbReference type="PRINTS" id="PR00145">
    <property type="entry name" value="ARGSUCLYASE"/>
</dbReference>
<dbReference type="GO" id="GO:0042450">
    <property type="term" value="P:L-arginine biosynthetic process via ornithine"/>
    <property type="evidence" value="ECO:0007669"/>
    <property type="project" value="UniProtKB-UniRule"/>
</dbReference>
<dbReference type="PANTHER" id="PTHR43814">
    <property type="entry name" value="ARGININOSUCCINATE LYASE"/>
    <property type="match status" value="1"/>
</dbReference>
<evidence type="ECO:0000256" key="1">
    <source>
        <dbReference type="ARBA" id="ARBA00000985"/>
    </source>
</evidence>
<keyword evidence="5 6" id="KW-0456">Lyase</keyword>
<comment type="similarity">
    <text evidence="6">Belongs to the lyase 1 family. Argininosuccinate lyase subfamily.</text>
</comment>
<dbReference type="InterPro" id="IPR024083">
    <property type="entry name" value="Fumarase/histidase_N"/>
</dbReference>
<gene>
    <name evidence="6" type="primary">argH</name>
    <name evidence="9" type="ORF">AWB64_04875</name>
</gene>
<proteinExistence type="inferred from homology"/>
<dbReference type="Pfam" id="PF00206">
    <property type="entry name" value="Lyase_1"/>
    <property type="match status" value="1"/>
</dbReference>
<dbReference type="Gene3D" id="1.20.200.10">
    <property type="entry name" value="Fumarase/aspartase (Central domain)"/>
    <property type="match status" value="1"/>
</dbReference>
<dbReference type="PANTHER" id="PTHR43814:SF1">
    <property type="entry name" value="ARGININOSUCCINATE LYASE"/>
    <property type="match status" value="1"/>
</dbReference>
<dbReference type="CDD" id="cd01359">
    <property type="entry name" value="Argininosuccinate_lyase"/>
    <property type="match status" value="1"/>
</dbReference>
<protein>
    <recommendedName>
        <fullName evidence="3 6">Argininosuccinate lyase</fullName>
        <shortName evidence="6">ASAL</shortName>
        <ecNumber evidence="3 6">4.3.2.1</ecNumber>
    </recommendedName>
    <alternativeName>
        <fullName evidence="6">Arginosuccinase</fullName>
    </alternativeName>
</protein>
<keyword evidence="6" id="KW-0963">Cytoplasm</keyword>
<dbReference type="Pfam" id="PF14698">
    <property type="entry name" value="ASL_C2"/>
    <property type="match status" value="1"/>
</dbReference>
<dbReference type="RefSeq" id="WP_060857923.1">
    <property type="nucleotide sequence ID" value="NZ_FCOC02000019.1"/>
</dbReference>
<keyword evidence="6" id="KW-0028">Amino-acid biosynthesis</keyword>
<sequence length="503" mass="54816">MSESKVSARLTEGLAEEVKNLIIQPRLQGFAKVFIALSDVNKAHLVMLAERGLINRHHAHQIASAVMEIEIEGASAIELDAAREDAYFNYEAHLMAKIGDDVGGRLHTGRSRNDVLATLDRMKCRQALLELIDALHALRDTALRQSVKHIHSIIPGYTHLQPAQPISYGFYLAGVAQALERDTARLNENLNGMNSCPLGAAAFAGTIYEIDRQRTAELLGFDDYVENALDAVASRDFMVATLADLSMLAIFWSRVAQDYFVWSTAEFGIIEFPDSVATTSSIMPQKKNPIVLEYLKGRAGNIIGGLLSATIAIKGTNFSHAGDANRESSASFSDAVDEAIRCIKLLELVLRTASPIEKVAMRLASRDFSTVTALADLIVVERNWPFRSAHHVVGAAVKDALEKGLGADAISAHMLDIAAQEQMGATLGFSEKQVEQCLDPVANVHARRSAGGPSPDDVEVRVAAAIERLDVEKSRHKIKKECLIERRHELNAEVKKLAAVGPS</sequence>
<dbReference type="OrthoDB" id="9769623at2"/>
<feature type="domain" description="Argininosuccinate lyase C-terminal" evidence="8">
    <location>
        <begin position="368"/>
        <end position="444"/>
    </location>
</feature>
<evidence type="ECO:0000256" key="2">
    <source>
        <dbReference type="ARBA" id="ARBA00004941"/>
    </source>
</evidence>
<dbReference type="EMBL" id="FCOC02000019">
    <property type="protein sequence ID" value="SAL46235.1"/>
    <property type="molecule type" value="Genomic_DNA"/>
</dbReference>
<keyword evidence="4 6" id="KW-0055">Arginine biosynthesis</keyword>
<comment type="catalytic activity">
    <reaction evidence="1 6">
        <text>2-(N(omega)-L-arginino)succinate = fumarate + L-arginine</text>
        <dbReference type="Rhea" id="RHEA:24020"/>
        <dbReference type="ChEBI" id="CHEBI:29806"/>
        <dbReference type="ChEBI" id="CHEBI:32682"/>
        <dbReference type="ChEBI" id="CHEBI:57472"/>
        <dbReference type="EC" id="4.3.2.1"/>
    </reaction>
</comment>
<feature type="domain" description="Fumarate lyase N-terminal" evidence="7">
    <location>
        <begin position="48"/>
        <end position="304"/>
    </location>
</feature>
<name>A0A158HPE2_CABSO</name>
<evidence type="ECO:0000256" key="3">
    <source>
        <dbReference type="ARBA" id="ARBA00012338"/>
    </source>
</evidence>
<evidence type="ECO:0000313" key="9">
    <source>
        <dbReference type="EMBL" id="SAL46235.1"/>
    </source>
</evidence>
<dbReference type="EC" id="4.3.2.1" evidence="3 6"/>
<dbReference type="InterPro" id="IPR029419">
    <property type="entry name" value="Arg_succ_lyase_C"/>
</dbReference>
<evidence type="ECO:0000259" key="7">
    <source>
        <dbReference type="Pfam" id="PF00206"/>
    </source>
</evidence>
<dbReference type="GO" id="GO:0004056">
    <property type="term" value="F:argininosuccinate lyase activity"/>
    <property type="evidence" value="ECO:0007669"/>
    <property type="project" value="UniProtKB-UniRule"/>
</dbReference>
<dbReference type="InterPro" id="IPR022761">
    <property type="entry name" value="Fumarate_lyase_N"/>
</dbReference>
<dbReference type="InterPro" id="IPR000362">
    <property type="entry name" value="Fumarate_lyase_fam"/>
</dbReference>
<dbReference type="InterPro" id="IPR009049">
    <property type="entry name" value="Argininosuccinate_lyase"/>
</dbReference>
<dbReference type="HAMAP" id="MF_00006">
    <property type="entry name" value="Arg_succ_lyase"/>
    <property type="match status" value="1"/>
</dbReference>
<dbReference type="PRINTS" id="PR00149">
    <property type="entry name" value="FUMRATELYASE"/>
</dbReference>
<dbReference type="SUPFAM" id="SSF48557">
    <property type="entry name" value="L-aspartase-like"/>
    <property type="match status" value="1"/>
</dbReference>
<dbReference type="UniPathway" id="UPA00068">
    <property type="reaction ID" value="UER00114"/>
</dbReference>
<evidence type="ECO:0000256" key="5">
    <source>
        <dbReference type="ARBA" id="ARBA00023239"/>
    </source>
</evidence>
<accession>A0A158HPE2</accession>
<dbReference type="Gene3D" id="1.10.275.10">
    <property type="entry name" value="Fumarase/aspartase (N-terminal domain)"/>
    <property type="match status" value="1"/>
</dbReference>
<dbReference type="GO" id="GO:0005829">
    <property type="term" value="C:cytosol"/>
    <property type="evidence" value="ECO:0007669"/>
    <property type="project" value="TreeGrafter"/>
</dbReference>
<dbReference type="InterPro" id="IPR008948">
    <property type="entry name" value="L-Aspartase-like"/>
</dbReference>
<dbReference type="Proteomes" id="UP000054893">
    <property type="component" value="Unassembled WGS sequence"/>
</dbReference>
<dbReference type="NCBIfam" id="TIGR00838">
    <property type="entry name" value="argH"/>
    <property type="match status" value="1"/>
</dbReference>
<reference evidence="9 10" key="1">
    <citation type="submission" date="2016-01" db="EMBL/GenBank/DDBJ databases">
        <authorList>
            <person name="Oliw E.H."/>
        </authorList>
    </citation>
    <scope>NUCLEOTIDE SEQUENCE [LARGE SCALE GENOMIC DNA]</scope>
    <source>
        <strain evidence="9">LMG 22029</strain>
    </source>
</reference>
<evidence type="ECO:0000256" key="6">
    <source>
        <dbReference type="HAMAP-Rule" id="MF_00006"/>
    </source>
</evidence>
<dbReference type="AlphaFoldDB" id="A0A158HPE2"/>
<evidence type="ECO:0000256" key="4">
    <source>
        <dbReference type="ARBA" id="ARBA00022571"/>
    </source>
</evidence>
<comment type="subcellular location">
    <subcellularLocation>
        <location evidence="6">Cytoplasm</location>
    </subcellularLocation>
</comment>
<evidence type="ECO:0000313" key="10">
    <source>
        <dbReference type="Proteomes" id="UP000054893"/>
    </source>
</evidence>
<evidence type="ECO:0000259" key="8">
    <source>
        <dbReference type="Pfam" id="PF14698"/>
    </source>
</evidence>
<organism evidence="9 10">
    <name type="scientific">Caballeronia sordidicola</name>
    <name type="common">Burkholderia sordidicola</name>
    <dbReference type="NCBI Taxonomy" id="196367"/>
    <lineage>
        <taxon>Bacteria</taxon>
        <taxon>Pseudomonadati</taxon>
        <taxon>Pseudomonadota</taxon>
        <taxon>Betaproteobacteria</taxon>
        <taxon>Burkholderiales</taxon>
        <taxon>Burkholderiaceae</taxon>
        <taxon>Caballeronia</taxon>
    </lineage>
</organism>